<dbReference type="EMBL" id="CM051407">
    <property type="protein sequence ID" value="KAJ4700998.1"/>
    <property type="molecule type" value="Genomic_DNA"/>
</dbReference>
<reference evidence="1 2" key="1">
    <citation type="journal article" date="2023" name="Science">
        <title>Complex scaffold remodeling in plant triterpene biosynthesis.</title>
        <authorList>
            <person name="De La Pena R."/>
            <person name="Hodgson H."/>
            <person name="Liu J.C."/>
            <person name="Stephenson M.J."/>
            <person name="Martin A.C."/>
            <person name="Owen C."/>
            <person name="Harkess A."/>
            <person name="Leebens-Mack J."/>
            <person name="Jimenez L.E."/>
            <person name="Osbourn A."/>
            <person name="Sattely E.S."/>
        </authorList>
    </citation>
    <scope>NUCLEOTIDE SEQUENCE [LARGE SCALE GENOMIC DNA]</scope>
    <source>
        <strain evidence="2">cv. JPN11</strain>
        <tissue evidence="1">Leaf</tissue>
    </source>
</reference>
<proteinExistence type="predicted"/>
<protein>
    <submittedName>
        <fullName evidence="1">Retrovirus-related Pol polyprotein from transposon TNT 1-94</fullName>
    </submittedName>
</protein>
<keyword evidence="2" id="KW-1185">Reference proteome</keyword>
<comment type="caution">
    <text evidence="1">The sequence shown here is derived from an EMBL/GenBank/DDBJ whole genome shotgun (WGS) entry which is preliminary data.</text>
</comment>
<organism evidence="1 2">
    <name type="scientific">Melia azedarach</name>
    <name type="common">Chinaberry tree</name>
    <dbReference type="NCBI Taxonomy" id="155640"/>
    <lineage>
        <taxon>Eukaryota</taxon>
        <taxon>Viridiplantae</taxon>
        <taxon>Streptophyta</taxon>
        <taxon>Embryophyta</taxon>
        <taxon>Tracheophyta</taxon>
        <taxon>Spermatophyta</taxon>
        <taxon>Magnoliopsida</taxon>
        <taxon>eudicotyledons</taxon>
        <taxon>Gunneridae</taxon>
        <taxon>Pentapetalae</taxon>
        <taxon>rosids</taxon>
        <taxon>malvids</taxon>
        <taxon>Sapindales</taxon>
        <taxon>Meliaceae</taxon>
        <taxon>Melia</taxon>
    </lineage>
</organism>
<gene>
    <name evidence="1" type="ORF">OWV82_024303</name>
</gene>
<accession>A0ACC1WPR9</accession>
<dbReference type="Proteomes" id="UP001164539">
    <property type="component" value="Chromosome 14"/>
</dbReference>
<evidence type="ECO:0000313" key="2">
    <source>
        <dbReference type="Proteomes" id="UP001164539"/>
    </source>
</evidence>
<name>A0ACC1WPR9_MELAZ</name>
<evidence type="ECO:0000313" key="1">
    <source>
        <dbReference type="EMBL" id="KAJ4700998.1"/>
    </source>
</evidence>
<sequence length="127" mass="14038">MVDTNNTVENPDKIKKDSISKSIEEKEATLPDPMVLHHSNTPGLTLVNTPLDRCNYEQWSHSMCLSLSAKNKLGLIDETVKTPPVTDAGFSLWQCCNDLVITWILHSIHADIARSVIFSDTGSSSVE</sequence>